<evidence type="ECO:0000313" key="2">
    <source>
        <dbReference type="EMBL" id="TFC06274.1"/>
    </source>
</evidence>
<organism evidence="2 3">
    <name type="scientific">Cryobacterium mannosilyticum</name>
    <dbReference type="NCBI Taxonomy" id="1259190"/>
    <lineage>
        <taxon>Bacteria</taxon>
        <taxon>Bacillati</taxon>
        <taxon>Actinomycetota</taxon>
        <taxon>Actinomycetes</taxon>
        <taxon>Micrococcales</taxon>
        <taxon>Microbacteriaceae</taxon>
        <taxon>Cryobacterium</taxon>
    </lineage>
</organism>
<reference evidence="2 3" key="1">
    <citation type="submission" date="2019-03" db="EMBL/GenBank/DDBJ databases">
        <title>Genomics of glacier-inhabiting Cryobacterium strains.</title>
        <authorList>
            <person name="Liu Q."/>
            <person name="Xin Y.-H."/>
        </authorList>
    </citation>
    <scope>NUCLEOTIDE SEQUENCE [LARGE SCALE GENOMIC DNA]</scope>
    <source>
        <strain evidence="2 3">RHLT2-21</strain>
    </source>
</reference>
<dbReference type="EMBL" id="SOFM01000010">
    <property type="protein sequence ID" value="TFC06274.1"/>
    <property type="molecule type" value="Genomic_DNA"/>
</dbReference>
<keyword evidence="3" id="KW-1185">Reference proteome</keyword>
<gene>
    <name evidence="2" type="ORF">E3O32_04055</name>
</gene>
<sequence>MSKVSTMVDEGLFIALSAVRMAVKNEIIIGALREHADYDPEMYADAARNELDVLIRQNDSYARRVRRLRKTLTRSRWTTDLTEDQHADISQLRLRRRVHERLSIALRAVAEDDRHVARIVERAQRAASDEIRAAVSAKLVRLAIDDRDPDYEDRRAARTEVFVSIDLAVLRLKHAERSGSPASDY</sequence>
<name>A0A4R8WEC1_9MICO</name>
<evidence type="ECO:0000256" key="1">
    <source>
        <dbReference type="SAM" id="Coils"/>
    </source>
</evidence>
<evidence type="ECO:0008006" key="4">
    <source>
        <dbReference type="Google" id="ProtNLM"/>
    </source>
</evidence>
<feature type="coiled-coil region" evidence="1">
    <location>
        <begin position="44"/>
        <end position="71"/>
    </location>
</feature>
<comment type="caution">
    <text evidence="2">The sequence shown here is derived from an EMBL/GenBank/DDBJ whole genome shotgun (WGS) entry which is preliminary data.</text>
</comment>
<evidence type="ECO:0000313" key="3">
    <source>
        <dbReference type="Proteomes" id="UP000297643"/>
    </source>
</evidence>
<proteinExistence type="predicted"/>
<dbReference type="RefSeq" id="WP_134507256.1">
    <property type="nucleotide sequence ID" value="NZ_SOFM01000010.1"/>
</dbReference>
<keyword evidence="1" id="KW-0175">Coiled coil</keyword>
<dbReference type="Proteomes" id="UP000297643">
    <property type="component" value="Unassembled WGS sequence"/>
</dbReference>
<protein>
    <recommendedName>
        <fullName evidence="4">Asparagine synthase</fullName>
    </recommendedName>
</protein>
<dbReference type="AlphaFoldDB" id="A0A4R8WEC1"/>
<accession>A0A4R8WEC1</accession>